<proteinExistence type="predicted"/>
<dbReference type="AlphaFoldDB" id="A0A0S2SL75"/>
<accession>A0A0S2SL75</accession>
<sequence>MFKHQHLVFSLQGGAIRIAHHPVGLLIFVDLDLRLFAGLGGLGRDRTLRGDKGHLGRLRAPGQGQGAPKQGKQASKQDDDSFHP</sequence>
<gene>
    <name evidence="2" type="ORF">WL1483_3068</name>
</gene>
<evidence type="ECO:0000256" key="1">
    <source>
        <dbReference type="SAM" id="MobiDB-lite"/>
    </source>
</evidence>
<evidence type="ECO:0000313" key="2">
    <source>
        <dbReference type="EMBL" id="ALP42487.1"/>
    </source>
</evidence>
<organism evidence="2 3">
    <name type="scientific">Aeromonas schubertii</name>
    <dbReference type="NCBI Taxonomy" id="652"/>
    <lineage>
        <taxon>Bacteria</taxon>
        <taxon>Pseudomonadati</taxon>
        <taxon>Pseudomonadota</taxon>
        <taxon>Gammaproteobacteria</taxon>
        <taxon>Aeromonadales</taxon>
        <taxon>Aeromonadaceae</taxon>
        <taxon>Aeromonas</taxon>
    </lineage>
</organism>
<dbReference type="PATRIC" id="fig|652.5.peg.954"/>
<feature type="compositionally biased region" description="Basic and acidic residues" evidence="1">
    <location>
        <begin position="75"/>
        <end position="84"/>
    </location>
</feature>
<evidence type="ECO:0000313" key="3">
    <source>
        <dbReference type="Proteomes" id="UP000058114"/>
    </source>
</evidence>
<reference evidence="2 3" key="2">
    <citation type="journal article" date="2016" name="Genome Announc.">
        <title>Complete Genome Sequence of the Highly Virulent Aeromonas schubertii Strain WL1483, Isolated from Diseased Snakehead Fish (Channa argus) in China.</title>
        <authorList>
            <person name="Liu L."/>
            <person name="Li N."/>
            <person name="Zhang D."/>
            <person name="Fu X."/>
            <person name="Shi C."/>
            <person name="Lin Q."/>
            <person name="Hao G."/>
        </authorList>
    </citation>
    <scope>NUCLEOTIDE SEQUENCE [LARGE SCALE GENOMIC DNA]</scope>
    <source>
        <strain evidence="2 3">WL1483</strain>
    </source>
</reference>
<dbReference type="Proteomes" id="UP000058114">
    <property type="component" value="Chromosome"/>
</dbReference>
<name>A0A0S2SL75_9GAMM</name>
<feature type="region of interest" description="Disordered" evidence="1">
    <location>
        <begin position="49"/>
        <end position="84"/>
    </location>
</feature>
<reference evidence="3" key="1">
    <citation type="submission" date="2015-10" db="EMBL/GenBank/DDBJ databases">
        <title>Complete Genome Sequence of Aeromonas schubertii strain WL1483.</title>
        <authorList>
            <person name="Liu L."/>
        </authorList>
    </citation>
    <scope>NUCLEOTIDE SEQUENCE [LARGE SCALE GENOMIC DNA]</scope>
    <source>
        <strain evidence="3">WL1483</strain>
    </source>
</reference>
<dbReference type="EMBL" id="CP013067">
    <property type="protein sequence ID" value="ALP42487.1"/>
    <property type="molecule type" value="Genomic_DNA"/>
</dbReference>
<feature type="compositionally biased region" description="Low complexity" evidence="1">
    <location>
        <begin position="60"/>
        <end position="74"/>
    </location>
</feature>
<protein>
    <submittedName>
        <fullName evidence="2">Uncharacterized protein</fullName>
    </submittedName>
</protein>
<dbReference type="KEGG" id="asr:WL1483_3068"/>